<sequence>MVTLLFEKEHVAKIYQGECEFYHANSGNGTFFYFIQVATGDKYLFDCDFGNNRERLSNFGIDCVEIQKVENV</sequence>
<gene>
    <name evidence="1" type="ORF">ORM20_00241</name>
</gene>
<name>A0A9N6WVI9_9VIRU</name>
<protein>
    <submittedName>
        <fullName evidence="1">Uncharacterized protein</fullName>
    </submittedName>
</protein>
<accession>A0A9N6WVI9</accession>
<evidence type="ECO:0000313" key="1">
    <source>
        <dbReference type="EMBL" id="CAI3971290.1"/>
    </source>
</evidence>
<proteinExistence type="predicted"/>
<dbReference type="EMBL" id="OX359470">
    <property type="protein sequence ID" value="CAI3971290.1"/>
    <property type="molecule type" value="Genomic_DNA"/>
</dbReference>
<organism evidence="1">
    <name type="scientific">Ochrobactrum phage ORM_20</name>
    <dbReference type="NCBI Taxonomy" id="2985243"/>
    <lineage>
        <taxon>Viruses</taxon>
    </lineage>
</organism>
<reference evidence="1" key="1">
    <citation type="submission" date="2022-10" db="EMBL/GenBank/DDBJ databases">
        <authorList>
            <person name="Meaden S."/>
        </authorList>
    </citation>
    <scope>NUCLEOTIDE SEQUENCE</scope>
</reference>